<dbReference type="NCBIfam" id="NF010664">
    <property type="entry name" value="PRK14059.1-2"/>
    <property type="match status" value="1"/>
</dbReference>
<proteinExistence type="predicted"/>
<keyword evidence="6" id="KW-1185">Reference proteome</keyword>
<organism evidence="5 6">
    <name type="scientific">Mycolicibacterium cyprinidarum</name>
    <dbReference type="NCBI Taxonomy" id="2860311"/>
    <lineage>
        <taxon>Bacteria</taxon>
        <taxon>Bacillati</taxon>
        <taxon>Actinomycetota</taxon>
        <taxon>Actinomycetes</taxon>
        <taxon>Mycobacteriales</taxon>
        <taxon>Mycobacteriaceae</taxon>
        <taxon>Mycolicibacterium</taxon>
    </lineage>
</organism>
<dbReference type="Gene3D" id="3.40.430.10">
    <property type="entry name" value="Dihydrofolate Reductase, subunit A"/>
    <property type="match status" value="1"/>
</dbReference>
<dbReference type="NCBIfam" id="NF010663">
    <property type="entry name" value="PRK14059.1-1"/>
    <property type="match status" value="1"/>
</dbReference>
<comment type="pathway">
    <text evidence="1">Cofactor biosynthesis; riboflavin biosynthesis.</text>
</comment>
<evidence type="ECO:0000256" key="3">
    <source>
        <dbReference type="ARBA" id="ARBA00023002"/>
    </source>
</evidence>
<evidence type="ECO:0000259" key="4">
    <source>
        <dbReference type="Pfam" id="PF01872"/>
    </source>
</evidence>
<dbReference type="SUPFAM" id="SSF53597">
    <property type="entry name" value="Dihydrofolate reductase-like"/>
    <property type="match status" value="1"/>
</dbReference>
<evidence type="ECO:0000313" key="6">
    <source>
        <dbReference type="Proteomes" id="UP001060504"/>
    </source>
</evidence>
<keyword evidence="2" id="KW-0521">NADP</keyword>
<reference evidence="5 6" key="1">
    <citation type="submission" date="2021-08" db="EMBL/GenBank/DDBJ databases">
        <title>Draft genome sequence of Mycolicibacterium sp. NGTWS1702 strain.</title>
        <authorList>
            <person name="Matsumoto M."/>
            <person name="Tang B.C.C."/>
            <person name="Machida Y."/>
            <person name="Matoyama H."/>
            <person name="Kishihara T."/>
            <person name="Sato S."/>
            <person name="Kondo I."/>
            <person name="Sano M."/>
            <person name="Kato G."/>
        </authorList>
    </citation>
    <scope>NUCLEOTIDE SEQUENCE [LARGE SCALE GENOMIC DNA]</scope>
    <source>
        <strain evidence="5 6">NGTWSNA01</strain>
    </source>
</reference>
<dbReference type="Pfam" id="PF01872">
    <property type="entry name" value="RibD_C"/>
    <property type="match status" value="1"/>
</dbReference>
<feature type="domain" description="Bacterial bifunctional deaminase-reductase C-terminal" evidence="4">
    <location>
        <begin position="42"/>
        <end position="253"/>
    </location>
</feature>
<dbReference type="NCBIfam" id="NF010665">
    <property type="entry name" value="PRK14059.1-4"/>
    <property type="match status" value="1"/>
</dbReference>
<dbReference type="Proteomes" id="UP001060504">
    <property type="component" value="Unassembled WGS sequence"/>
</dbReference>
<dbReference type="PANTHER" id="PTHR38011">
    <property type="entry name" value="DIHYDROFOLATE REDUCTASE FAMILY PROTEIN (AFU_ORTHOLOGUE AFUA_8G06820)"/>
    <property type="match status" value="1"/>
</dbReference>
<evidence type="ECO:0000313" key="5">
    <source>
        <dbReference type="EMBL" id="GJF17180.1"/>
    </source>
</evidence>
<sequence length="269" mass="28122">MSAEGDAPRFTMLGGVNQVGPDGLAQCYAYPEAHAVDPRSCWVRGNMIASIDGGATSGGKSGDLGGVGDHALFAVLRGLADVIVVGASTARVENYSGVRLSATQRQERQHRGQAEVPPIAVLTRSGCLEADATLFHRTEVPPLILTSADAVSDTRARLGALADVLDASGSCTDSVDLRVALDLLAEKGLLRVLTEGGPGVLGMFTEQNLLDEMCLTVAPALVGGNSVRIVTGPAEVHTEMQLSHVLTDDEGCLYLRYGRRNPARCGEAL</sequence>
<accession>A0ABQ4VHW4</accession>
<gene>
    <name evidence="5" type="ORF">NGTWS1702_23210</name>
</gene>
<dbReference type="PANTHER" id="PTHR38011:SF7">
    <property type="entry name" value="2,5-DIAMINO-6-RIBOSYLAMINO-4(3H)-PYRIMIDINONE 5'-PHOSPHATE REDUCTASE"/>
    <property type="match status" value="1"/>
</dbReference>
<protein>
    <recommendedName>
        <fullName evidence="4">Bacterial bifunctional deaminase-reductase C-terminal domain-containing protein</fullName>
    </recommendedName>
</protein>
<keyword evidence="3" id="KW-0560">Oxidoreductase</keyword>
<name>A0ABQ4VHW4_9MYCO</name>
<dbReference type="InterPro" id="IPR024072">
    <property type="entry name" value="DHFR-like_dom_sf"/>
</dbReference>
<evidence type="ECO:0000256" key="2">
    <source>
        <dbReference type="ARBA" id="ARBA00022857"/>
    </source>
</evidence>
<evidence type="ECO:0000256" key="1">
    <source>
        <dbReference type="ARBA" id="ARBA00005104"/>
    </source>
</evidence>
<dbReference type="EMBL" id="BPRH01002432">
    <property type="protein sequence ID" value="GJF17180.1"/>
    <property type="molecule type" value="Genomic_DNA"/>
</dbReference>
<comment type="caution">
    <text evidence="5">The sequence shown here is derived from an EMBL/GenBank/DDBJ whole genome shotgun (WGS) entry which is preliminary data.</text>
</comment>
<dbReference type="InterPro" id="IPR002734">
    <property type="entry name" value="RibDG_C"/>
</dbReference>
<dbReference type="InterPro" id="IPR050765">
    <property type="entry name" value="Riboflavin_Biosynth_HTPR"/>
</dbReference>